<dbReference type="EMBL" id="AMZH03008891">
    <property type="protein sequence ID" value="RRT58016.1"/>
    <property type="molecule type" value="Genomic_DNA"/>
</dbReference>
<feature type="region of interest" description="Disordered" evidence="1">
    <location>
        <begin position="241"/>
        <end position="303"/>
    </location>
</feature>
<reference evidence="3 4" key="1">
    <citation type="journal article" date="2014" name="Agronomy (Basel)">
        <title>A Draft Genome Sequence for Ensete ventricosum, the Drought-Tolerant Tree Against Hunger.</title>
        <authorList>
            <person name="Harrison J."/>
            <person name="Moore K.A."/>
            <person name="Paszkiewicz K."/>
            <person name="Jones T."/>
            <person name="Grant M."/>
            <person name="Ambacheew D."/>
            <person name="Muzemil S."/>
            <person name="Studholme D.J."/>
        </authorList>
    </citation>
    <scope>NUCLEOTIDE SEQUENCE [LARGE SCALE GENOMIC DNA]</scope>
</reference>
<evidence type="ECO:0000259" key="2">
    <source>
        <dbReference type="Pfam" id="PF26031"/>
    </source>
</evidence>
<dbReference type="InterPro" id="IPR058783">
    <property type="entry name" value="IREH1/IRE-like_N"/>
</dbReference>
<feature type="compositionally biased region" description="Basic and acidic residues" evidence="1">
    <location>
        <begin position="266"/>
        <end position="284"/>
    </location>
</feature>
<dbReference type="Proteomes" id="UP000287651">
    <property type="component" value="Unassembled WGS sequence"/>
</dbReference>
<feature type="compositionally biased region" description="Basic and acidic residues" evidence="1">
    <location>
        <begin position="26"/>
        <end position="38"/>
    </location>
</feature>
<evidence type="ECO:0000313" key="3">
    <source>
        <dbReference type="EMBL" id="RRT58016.1"/>
    </source>
</evidence>
<feature type="non-terminal residue" evidence="3">
    <location>
        <position position="1"/>
    </location>
</feature>
<evidence type="ECO:0000313" key="4">
    <source>
        <dbReference type="Proteomes" id="UP000287651"/>
    </source>
</evidence>
<gene>
    <name evidence="3" type="ORF">B296_00046878</name>
</gene>
<protein>
    <recommendedName>
        <fullName evidence="2">IREH1/IRE-like N-terminal domain-containing protein</fullName>
    </recommendedName>
</protein>
<feature type="domain" description="IREH1/IRE-like N-terminal" evidence="2">
    <location>
        <begin position="94"/>
        <end position="182"/>
    </location>
</feature>
<feature type="compositionally biased region" description="Polar residues" evidence="1">
    <location>
        <begin position="463"/>
        <end position="479"/>
    </location>
</feature>
<name>A0A426Z217_ENSVE</name>
<dbReference type="AlphaFoldDB" id="A0A426Z217"/>
<sequence length="507" mass="56740">FDAIKEMESPRFRAILRATSGRRKRSPTDVKSFSHELNSKGTTHQMPFRRLRGLSSPEVMHRFVVILLLFDLVKDEVLTPNSSSSMFLCVVVVLGVFAGDLVDMLENATVEHPEWRMPLEDLLVICQGCAEMSPDELWSKCEGIVQNLDERRQELPMGTLKQAHTRILFILARCTRLIQFQKEGGYGGNEHVLGLHQLSDLGFYSESGDGDLKISSSAKDMKERMIKKRFQEHMYLSQDFTGHHTDSTASRARISSWKKLPSSTEKNQKKDHDEKDEFPSKKVLDSLPPIGKPRLGARDDTESLDTTELCSKILGSSMGQLSERKDSADYSGDQRIPAHVKPKMICRICDYEIPTVYAEGHFRACTIADKCDSKGLSIDERLERVAEILEKILVSCTPKRSDTSEIHHEVVKVGASCLTEGSHVPSQCQNHSSSRFDADVIEREFAGDLIANNLDEQPALLGNSRSALSSGSMTPQSPLMTPRTGQIDLLLSGTRAFSDHENFQQVS</sequence>
<dbReference type="Pfam" id="PF26031">
    <property type="entry name" value="IREH1"/>
    <property type="match status" value="1"/>
</dbReference>
<comment type="caution">
    <text evidence="3">The sequence shown here is derived from an EMBL/GenBank/DDBJ whole genome shotgun (WGS) entry which is preliminary data.</text>
</comment>
<accession>A0A426Z217</accession>
<feature type="region of interest" description="Disordered" evidence="1">
    <location>
        <begin position="18"/>
        <end position="40"/>
    </location>
</feature>
<organism evidence="3 4">
    <name type="scientific">Ensete ventricosum</name>
    <name type="common">Abyssinian banana</name>
    <name type="synonym">Musa ensete</name>
    <dbReference type="NCBI Taxonomy" id="4639"/>
    <lineage>
        <taxon>Eukaryota</taxon>
        <taxon>Viridiplantae</taxon>
        <taxon>Streptophyta</taxon>
        <taxon>Embryophyta</taxon>
        <taxon>Tracheophyta</taxon>
        <taxon>Spermatophyta</taxon>
        <taxon>Magnoliopsida</taxon>
        <taxon>Liliopsida</taxon>
        <taxon>Zingiberales</taxon>
        <taxon>Musaceae</taxon>
        <taxon>Ensete</taxon>
    </lineage>
</organism>
<evidence type="ECO:0000256" key="1">
    <source>
        <dbReference type="SAM" id="MobiDB-lite"/>
    </source>
</evidence>
<proteinExistence type="predicted"/>
<feature type="region of interest" description="Disordered" evidence="1">
    <location>
        <begin position="463"/>
        <end position="483"/>
    </location>
</feature>